<gene>
    <name evidence="2" type="ORF">POCULU_LOCUS1532</name>
</gene>
<dbReference type="Proteomes" id="UP000789572">
    <property type="component" value="Unassembled WGS sequence"/>
</dbReference>
<dbReference type="EMBL" id="CAJVPJ010000117">
    <property type="protein sequence ID" value="CAG8480748.1"/>
    <property type="molecule type" value="Genomic_DNA"/>
</dbReference>
<dbReference type="AlphaFoldDB" id="A0A9N8ZAP3"/>
<proteinExistence type="predicted"/>
<evidence type="ECO:0000313" key="2">
    <source>
        <dbReference type="EMBL" id="CAG8480748.1"/>
    </source>
</evidence>
<protein>
    <submittedName>
        <fullName evidence="2">5058_t:CDS:1</fullName>
    </submittedName>
</protein>
<comment type="caution">
    <text evidence="2">The sequence shown here is derived from an EMBL/GenBank/DDBJ whole genome shotgun (WGS) entry which is preliminary data.</text>
</comment>
<name>A0A9N8ZAP3_9GLOM</name>
<evidence type="ECO:0000313" key="3">
    <source>
        <dbReference type="Proteomes" id="UP000789572"/>
    </source>
</evidence>
<feature type="region of interest" description="Disordered" evidence="1">
    <location>
        <begin position="1"/>
        <end position="48"/>
    </location>
</feature>
<feature type="region of interest" description="Disordered" evidence="1">
    <location>
        <begin position="93"/>
        <end position="113"/>
    </location>
</feature>
<sequence length="113" mass="11831">MSQNSQNPPRMSQEQFKEAQNHQPSKKVTEPGKESFGPSSTALGGVGAYAGNIPETAVKHEPTTGDKVQGAVNKAVGTAKEYIGSAVNNENLKNSGAMQRAAGDKQMQGIDTS</sequence>
<evidence type="ECO:0000256" key="1">
    <source>
        <dbReference type="SAM" id="MobiDB-lite"/>
    </source>
</evidence>
<accession>A0A9N8ZAP3</accession>
<dbReference type="OrthoDB" id="5309565at2759"/>
<dbReference type="InterPro" id="IPR036629">
    <property type="entry name" value="YjbJ_sf"/>
</dbReference>
<keyword evidence="3" id="KW-1185">Reference proteome</keyword>
<dbReference type="SUPFAM" id="SSF69047">
    <property type="entry name" value="Hypothetical protein YjbJ"/>
    <property type="match status" value="1"/>
</dbReference>
<reference evidence="2" key="1">
    <citation type="submission" date="2021-06" db="EMBL/GenBank/DDBJ databases">
        <authorList>
            <person name="Kallberg Y."/>
            <person name="Tangrot J."/>
            <person name="Rosling A."/>
        </authorList>
    </citation>
    <scope>NUCLEOTIDE SEQUENCE</scope>
    <source>
        <strain evidence="2">IA702</strain>
    </source>
</reference>
<feature type="compositionally biased region" description="Polar residues" evidence="1">
    <location>
        <begin position="1"/>
        <end position="14"/>
    </location>
</feature>
<organism evidence="2 3">
    <name type="scientific">Paraglomus occultum</name>
    <dbReference type="NCBI Taxonomy" id="144539"/>
    <lineage>
        <taxon>Eukaryota</taxon>
        <taxon>Fungi</taxon>
        <taxon>Fungi incertae sedis</taxon>
        <taxon>Mucoromycota</taxon>
        <taxon>Glomeromycotina</taxon>
        <taxon>Glomeromycetes</taxon>
        <taxon>Paraglomerales</taxon>
        <taxon>Paraglomeraceae</taxon>
        <taxon>Paraglomus</taxon>
    </lineage>
</organism>